<gene>
    <name evidence="2" type="ORF">Nepgr_031371</name>
</gene>
<evidence type="ECO:0000313" key="3">
    <source>
        <dbReference type="Proteomes" id="UP001279734"/>
    </source>
</evidence>
<evidence type="ECO:0000313" key="2">
    <source>
        <dbReference type="EMBL" id="GMH29528.1"/>
    </source>
</evidence>
<feature type="region of interest" description="Disordered" evidence="1">
    <location>
        <begin position="1"/>
        <end position="109"/>
    </location>
</feature>
<keyword evidence="3" id="KW-1185">Reference proteome</keyword>
<comment type="caution">
    <text evidence="2">The sequence shown here is derived from an EMBL/GenBank/DDBJ whole genome shotgun (WGS) entry which is preliminary data.</text>
</comment>
<dbReference type="Proteomes" id="UP001279734">
    <property type="component" value="Unassembled WGS sequence"/>
</dbReference>
<proteinExistence type="predicted"/>
<name>A0AAD3TIB1_NEPGR</name>
<protein>
    <submittedName>
        <fullName evidence="2">Uncharacterized protein</fullName>
    </submittedName>
</protein>
<feature type="compositionally biased region" description="Polar residues" evidence="1">
    <location>
        <begin position="100"/>
        <end position="109"/>
    </location>
</feature>
<feature type="compositionally biased region" description="Low complexity" evidence="1">
    <location>
        <begin position="14"/>
        <end position="27"/>
    </location>
</feature>
<accession>A0AAD3TIB1</accession>
<organism evidence="2 3">
    <name type="scientific">Nepenthes gracilis</name>
    <name type="common">Slender pitcher plant</name>
    <dbReference type="NCBI Taxonomy" id="150966"/>
    <lineage>
        <taxon>Eukaryota</taxon>
        <taxon>Viridiplantae</taxon>
        <taxon>Streptophyta</taxon>
        <taxon>Embryophyta</taxon>
        <taxon>Tracheophyta</taxon>
        <taxon>Spermatophyta</taxon>
        <taxon>Magnoliopsida</taxon>
        <taxon>eudicotyledons</taxon>
        <taxon>Gunneridae</taxon>
        <taxon>Pentapetalae</taxon>
        <taxon>Caryophyllales</taxon>
        <taxon>Nepenthaceae</taxon>
        <taxon>Nepenthes</taxon>
    </lineage>
</organism>
<sequence>MHSSMPPARHGQFPHQQIQQDNLQDPNLQDHRKLATSLRQLAGHNQPGSRSTKQAASITKHIILLHGRCSPQHQPRGPSPLHRLPTQSIGRNRMPKPHQSPATPTNRHQ</sequence>
<dbReference type="AlphaFoldDB" id="A0AAD3TIB1"/>
<dbReference type="EMBL" id="BSYO01000036">
    <property type="protein sequence ID" value="GMH29528.1"/>
    <property type="molecule type" value="Genomic_DNA"/>
</dbReference>
<feature type="compositionally biased region" description="Polar residues" evidence="1">
    <location>
        <begin position="46"/>
        <end position="57"/>
    </location>
</feature>
<evidence type="ECO:0000256" key="1">
    <source>
        <dbReference type="SAM" id="MobiDB-lite"/>
    </source>
</evidence>
<reference evidence="2" key="1">
    <citation type="submission" date="2023-05" db="EMBL/GenBank/DDBJ databases">
        <title>Nepenthes gracilis genome sequencing.</title>
        <authorList>
            <person name="Fukushima K."/>
        </authorList>
    </citation>
    <scope>NUCLEOTIDE SEQUENCE</scope>
    <source>
        <strain evidence="2">SING2019-196</strain>
    </source>
</reference>